<name>A0ABP5TUX0_9ACTN</name>
<feature type="region of interest" description="Disordered" evidence="1">
    <location>
        <begin position="299"/>
        <end position="323"/>
    </location>
</feature>
<dbReference type="EMBL" id="BAAASD010000029">
    <property type="protein sequence ID" value="GAA2359146.1"/>
    <property type="molecule type" value="Genomic_DNA"/>
</dbReference>
<keyword evidence="2" id="KW-0067">ATP-binding</keyword>
<dbReference type="PANTHER" id="PTHR12435">
    <property type="match status" value="1"/>
</dbReference>
<gene>
    <name evidence="2" type="ORF">GCM10010246_56390</name>
</gene>
<dbReference type="SUPFAM" id="SSF52540">
    <property type="entry name" value="P-loop containing nucleoside triphosphate hydrolases"/>
    <property type="match status" value="1"/>
</dbReference>
<dbReference type="GO" id="GO:0005524">
    <property type="term" value="F:ATP binding"/>
    <property type="evidence" value="ECO:0007669"/>
    <property type="project" value="UniProtKB-KW"/>
</dbReference>
<evidence type="ECO:0000313" key="2">
    <source>
        <dbReference type="EMBL" id="GAA2359146.1"/>
    </source>
</evidence>
<dbReference type="RefSeq" id="WP_346177180.1">
    <property type="nucleotide sequence ID" value="NZ_BAAASD010000029.1"/>
</dbReference>
<comment type="caution">
    <text evidence="2">The sequence shown here is derived from an EMBL/GenBank/DDBJ whole genome shotgun (WGS) entry which is preliminary data.</text>
</comment>
<evidence type="ECO:0000256" key="1">
    <source>
        <dbReference type="SAM" id="MobiDB-lite"/>
    </source>
</evidence>
<evidence type="ECO:0000313" key="3">
    <source>
        <dbReference type="Proteomes" id="UP001500253"/>
    </source>
</evidence>
<dbReference type="Proteomes" id="UP001500253">
    <property type="component" value="Unassembled WGS sequence"/>
</dbReference>
<organism evidence="2 3">
    <name type="scientific">Streptomyces cuspidosporus</name>
    <dbReference type="NCBI Taxonomy" id="66882"/>
    <lineage>
        <taxon>Bacteria</taxon>
        <taxon>Bacillati</taxon>
        <taxon>Actinomycetota</taxon>
        <taxon>Actinomycetes</taxon>
        <taxon>Kitasatosporales</taxon>
        <taxon>Streptomycetaceae</taxon>
        <taxon>Streptomyces</taxon>
    </lineage>
</organism>
<keyword evidence="3" id="KW-1185">Reference proteome</keyword>
<reference evidence="3" key="1">
    <citation type="journal article" date="2019" name="Int. J. Syst. Evol. Microbiol.">
        <title>The Global Catalogue of Microorganisms (GCM) 10K type strain sequencing project: providing services to taxonomists for standard genome sequencing and annotation.</title>
        <authorList>
            <consortium name="The Broad Institute Genomics Platform"/>
            <consortium name="The Broad Institute Genome Sequencing Center for Infectious Disease"/>
            <person name="Wu L."/>
            <person name="Ma J."/>
        </authorList>
    </citation>
    <scope>NUCLEOTIDE SEQUENCE [LARGE SCALE GENOMIC DNA]</scope>
    <source>
        <strain evidence="3">JCM 4316</strain>
    </source>
</reference>
<feature type="compositionally biased region" description="Acidic residues" evidence="1">
    <location>
        <begin position="302"/>
        <end position="319"/>
    </location>
</feature>
<dbReference type="InterPro" id="IPR027417">
    <property type="entry name" value="P-loop_NTPase"/>
</dbReference>
<keyword evidence="2" id="KW-0547">Nucleotide-binding</keyword>
<dbReference type="Pfam" id="PF13671">
    <property type="entry name" value="AAA_33"/>
    <property type="match status" value="1"/>
</dbReference>
<sequence length="335" mass="36206">MKPFRLDNALPVDTTIPDPSLVVLIGAAGSGKSTWARTWAATQVLELDRFRALVSDDAGCQEATEDAVFALQAVLEARLARRKMTVVDATNCEQAVRASLISTARHHGVPTVALVVPTPASVCVERQKGRPANRRVPERAVLAQHAAMVAAWPGLPAEGFDHVVIAENLHRLQALLRPLSDARRAELGWDGGEGLGDLLLVRRYFGPEILPMWRWRDGSQLAGGDRVAEIRLGADRIVLALRTDVDGAGDIGFEVLVGCAADDECEGQAWAPVYNVTDLLRALTGELMHDPDVRCTVHGGADDIDQEADDHDDLQDDDPEGRADLEAQFADAVRA</sequence>
<dbReference type="Gene3D" id="3.40.50.300">
    <property type="entry name" value="P-loop containing nucleotide triphosphate hydrolases"/>
    <property type="match status" value="1"/>
</dbReference>
<accession>A0ABP5TUX0</accession>
<protein>
    <submittedName>
        <fullName evidence="2">ATP-binding protein</fullName>
    </submittedName>
</protein>
<proteinExistence type="predicted"/>